<proteinExistence type="predicted"/>
<comment type="caution">
    <text evidence="1">The sequence shown here is derived from an EMBL/GenBank/DDBJ whole genome shotgun (WGS) entry which is preliminary data.</text>
</comment>
<gene>
    <name evidence="1" type="ORF">H6A04_10970</name>
</gene>
<accession>A0ABS2G4W5</accession>
<protein>
    <submittedName>
        <fullName evidence="1">Uncharacterized protein</fullName>
    </submittedName>
</protein>
<evidence type="ECO:0000313" key="2">
    <source>
        <dbReference type="Proteomes" id="UP000728968"/>
    </source>
</evidence>
<organism evidence="1 2">
    <name type="scientific">Fusobacterium mortiferum</name>
    <dbReference type="NCBI Taxonomy" id="850"/>
    <lineage>
        <taxon>Bacteria</taxon>
        <taxon>Fusobacteriati</taxon>
        <taxon>Fusobacteriota</taxon>
        <taxon>Fusobacteriia</taxon>
        <taxon>Fusobacteriales</taxon>
        <taxon>Fusobacteriaceae</taxon>
        <taxon>Fusobacterium</taxon>
    </lineage>
</organism>
<evidence type="ECO:0000313" key="1">
    <source>
        <dbReference type="EMBL" id="MBM6876157.1"/>
    </source>
</evidence>
<dbReference type="EMBL" id="JACJLT010000199">
    <property type="protein sequence ID" value="MBM6876157.1"/>
    <property type="molecule type" value="Genomic_DNA"/>
</dbReference>
<dbReference type="Proteomes" id="UP000728968">
    <property type="component" value="Unassembled WGS sequence"/>
</dbReference>
<keyword evidence="2" id="KW-1185">Reference proteome</keyword>
<dbReference type="RefSeq" id="WP_204716781.1">
    <property type="nucleotide sequence ID" value="NZ_JACJLT010000199.1"/>
</dbReference>
<name>A0ABS2G4W5_FUSMR</name>
<sequence>MKAYNSRKTPREIYLFRKRGQKIVLTKINDFIGEEIHSTFKVITKDKVAFLKCSYAQKFAFEKQLMKILFSKPKLITISSMTAFFKGFYDNGAYSIDFSKVQRKDFVSRDIAKIKKILKEKGILKEKNRKLSEEEK</sequence>
<reference evidence="1 2" key="1">
    <citation type="journal article" date="2021" name="Sci. Rep.">
        <title>The distribution of antibiotic resistance genes in chicken gut microbiota commensals.</title>
        <authorList>
            <person name="Juricova H."/>
            <person name="Matiasovicova J."/>
            <person name="Kubasova T."/>
            <person name="Cejkova D."/>
            <person name="Rychlik I."/>
        </authorList>
    </citation>
    <scope>NUCLEOTIDE SEQUENCE [LARGE SCALE GENOMIC DNA]</scope>
    <source>
        <strain evidence="1 2">An425</strain>
    </source>
</reference>